<evidence type="ECO:0000313" key="20">
    <source>
        <dbReference type="EMBL" id="KAG5501378.1"/>
    </source>
</evidence>
<dbReference type="CDD" id="cd09867">
    <property type="entry name" value="PIN_FEN1"/>
    <property type="match status" value="1"/>
</dbReference>
<feature type="domain" description="XPG N-terminal" evidence="19">
    <location>
        <begin position="1"/>
        <end position="111"/>
    </location>
</feature>
<evidence type="ECO:0000256" key="10">
    <source>
        <dbReference type="ARBA" id="ARBA00023128"/>
    </source>
</evidence>
<comment type="subcellular location">
    <subcellularLocation>
        <location evidence="16">Nucleus</location>
        <location evidence="16">Nucleolus</location>
    </subcellularLocation>
    <subcellularLocation>
        <location evidence="16">Nucleus</location>
        <location evidence="16">Nucleoplasm</location>
    </subcellularLocation>
    <subcellularLocation>
        <location evidence="16">Mitochondrion</location>
    </subcellularLocation>
    <text evidence="16">Resides mostly in the nucleoli and relocalizes to the nucleoplasm upon DNA damage.</text>
</comment>
<organism evidence="20 21">
    <name type="scientific">Porcisia hertigi</name>
    <dbReference type="NCBI Taxonomy" id="2761500"/>
    <lineage>
        <taxon>Eukaryota</taxon>
        <taxon>Discoba</taxon>
        <taxon>Euglenozoa</taxon>
        <taxon>Kinetoplastea</taxon>
        <taxon>Metakinetoplastina</taxon>
        <taxon>Trypanosomatida</taxon>
        <taxon>Trypanosomatidae</taxon>
        <taxon>Leishmaniinae</taxon>
        <taxon>Porcisia</taxon>
    </lineage>
</organism>
<dbReference type="SUPFAM" id="SSF88723">
    <property type="entry name" value="PIN domain-like"/>
    <property type="match status" value="1"/>
</dbReference>
<dbReference type="InterPro" id="IPR023426">
    <property type="entry name" value="Flap_endonuc"/>
</dbReference>
<comment type="caution">
    <text evidence="20">The sequence shown here is derived from an EMBL/GenBank/DDBJ whole genome shotgun (WGS) entry which is preliminary data.</text>
</comment>
<evidence type="ECO:0000256" key="2">
    <source>
        <dbReference type="ARBA" id="ARBA00022705"/>
    </source>
</evidence>
<dbReference type="PANTHER" id="PTHR11081:SF9">
    <property type="entry name" value="FLAP ENDONUCLEASE 1"/>
    <property type="match status" value="1"/>
</dbReference>
<dbReference type="AlphaFoldDB" id="A0A836IID6"/>
<dbReference type="RefSeq" id="XP_067756001.1">
    <property type="nucleotide sequence ID" value="XM_067899211.1"/>
</dbReference>
<evidence type="ECO:0000256" key="3">
    <source>
        <dbReference type="ARBA" id="ARBA00022722"/>
    </source>
</evidence>
<evidence type="ECO:0000259" key="19">
    <source>
        <dbReference type="SMART" id="SM00485"/>
    </source>
</evidence>
<comment type="similarity">
    <text evidence="14 16">Belongs to the XPG/RAD2 endonuclease family. FEN1 subfamily.</text>
</comment>
<dbReference type="Pfam" id="PF00752">
    <property type="entry name" value="XPG_N"/>
    <property type="match status" value="1"/>
</dbReference>
<accession>A0A836IID6</accession>
<name>A0A836IID6_9TRYP</name>
<evidence type="ECO:0000256" key="12">
    <source>
        <dbReference type="ARBA" id="ARBA00023242"/>
    </source>
</evidence>
<dbReference type="SUPFAM" id="SSF47807">
    <property type="entry name" value="5' to 3' exonuclease, C-terminal subdomain"/>
    <property type="match status" value="1"/>
</dbReference>
<dbReference type="CDD" id="cd09907">
    <property type="entry name" value="H3TH_FEN1-Euk"/>
    <property type="match status" value="1"/>
</dbReference>
<dbReference type="GO" id="GO:0043137">
    <property type="term" value="P:DNA replication, removal of RNA primer"/>
    <property type="evidence" value="ECO:0007669"/>
    <property type="project" value="UniProtKB-UniRule"/>
</dbReference>
<dbReference type="OrthoDB" id="1937206at2759"/>
<evidence type="ECO:0000259" key="18">
    <source>
        <dbReference type="SMART" id="SM00484"/>
    </source>
</evidence>
<dbReference type="Proteomes" id="UP000674318">
    <property type="component" value="Unassembled WGS sequence"/>
</dbReference>
<keyword evidence="11 16" id="KW-0234">DNA repair</keyword>
<dbReference type="PANTHER" id="PTHR11081">
    <property type="entry name" value="FLAP ENDONUCLEASE FAMILY MEMBER"/>
    <property type="match status" value="1"/>
</dbReference>
<evidence type="ECO:0000256" key="6">
    <source>
        <dbReference type="ARBA" id="ARBA00022763"/>
    </source>
</evidence>
<dbReference type="SMART" id="SM00485">
    <property type="entry name" value="XPGN"/>
    <property type="match status" value="1"/>
</dbReference>
<comment type="function">
    <text evidence="13 16">Structure-specific nuclease with 5'-flap endonuclease and 5'-3' exonuclease activities involved in DNA replication and repair. During DNA replication, cleaves the 5'-overhanging flap structure that is generated by displacement synthesis when DNA polymerase encounters the 5'-end of a downstream Okazaki fragment. It enters the flap from the 5'-end and then tracks to cleave the flap base, leaving a nick for ligation. Also involved in the long patch base excision repair (LP-BER) pathway, by cleaving within the apurinic/apyrimidinic (AP) site-terminated flap. Acts as a genome stabilization factor that prevents flaps from equilibrating into structures that lead to duplications and deletions. Also possesses 5'-3' exonuclease activity on nicked or gapped double-stranded DNA, and exhibits RNase H activity. Also involved in replication and repair of rDNA and in repairing mitochondrial DNA.</text>
</comment>
<keyword evidence="21" id="KW-1185">Reference proteome</keyword>
<dbReference type="HAMAP" id="MF_00614">
    <property type="entry name" value="Fen"/>
    <property type="match status" value="1"/>
</dbReference>
<evidence type="ECO:0000256" key="7">
    <source>
        <dbReference type="ARBA" id="ARBA00022801"/>
    </source>
</evidence>
<dbReference type="GO" id="GO:0008409">
    <property type="term" value="F:5'-3' exonuclease activity"/>
    <property type="evidence" value="ECO:0007669"/>
    <property type="project" value="UniProtKB-UniRule"/>
</dbReference>
<dbReference type="PROSITE" id="PS00841">
    <property type="entry name" value="XPG_1"/>
    <property type="match status" value="1"/>
</dbReference>
<dbReference type="EMBL" id="JAFJZO010000027">
    <property type="protein sequence ID" value="KAG5501378.1"/>
    <property type="molecule type" value="Genomic_DNA"/>
</dbReference>
<comment type="subunit">
    <text evidence="15">Interacts with PCNA1 and PCNA2. Three molecules of FEN1 bind to one PCNA trimer with each molecule binding to one PCNA monomer. PCNA stimulates the nuclease activity without altering cleavage specificity.</text>
</comment>
<reference evidence="20 21" key="1">
    <citation type="submission" date="2021-02" db="EMBL/GenBank/DDBJ databases">
        <title>Porcisia hertigi Genome sequencing and assembly.</title>
        <authorList>
            <person name="Almutairi H."/>
            <person name="Gatherer D."/>
        </authorList>
    </citation>
    <scope>NUCLEOTIDE SEQUENCE [LARGE SCALE GENOMIC DNA]</scope>
    <source>
        <strain evidence="20 21">C119</strain>
    </source>
</reference>
<evidence type="ECO:0000313" key="21">
    <source>
        <dbReference type="Proteomes" id="UP000674318"/>
    </source>
</evidence>
<evidence type="ECO:0000256" key="14">
    <source>
        <dbReference type="ARBA" id="ARBA00034726"/>
    </source>
</evidence>
<dbReference type="Gene3D" id="3.40.50.1010">
    <property type="entry name" value="5'-nuclease"/>
    <property type="match status" value="1"/>
</dbReference>
<dbReference type="Gene3D" id="1.10.150.20">
    <property type="entry name" value="5' to 3' exonuclease, C-terminal subdomain"/>
    <property type="match status" value="1"/>
</dbReference>
<proteinExistence type="inferred from homology"/>
<dbReference type="FunFam" id="1.10.150.20:FF:000009">
    <property type="entry name" value="Flap endonuclease 1"/>
    <property type="match status" value="1"/>
</dbReference>
<protein>
    <recommendedName>
        <fullName evidence="16">Flap endonuclease 1</fullName>
        <shortName evidence="16">FEN-1</shortName>
        <ecNumber evidence="16">3.1.-.-</ecNumber>
    </recommendedName>
    <alternativeName>
        <fullName evidence="16">Flap structure-specific endonuclease 1</fullName>
    </alternativeName>
</protein>
<dbReference type="InterPro" id="IPR036279">
    <property type="entry name" value="5-3_exonuclease_C_sf"/>
</dbReference>
<keyword evidence="10 16" id="KW-0496">Mitochondrion</keyword>
<dbReference type="InterPro" id="IPR006085">
    <property type="entry name" value="XPG_DNA_repair_N"/>
</dbReference>
<dbReference type="GO" id="GO:0005654">
    <property type="term" value="C:nucleoplasm"/>
    <property type="evidence" value="ECO:0007669"/>
    <property type="project" value="UniProtKB-SubCell"/>
</dbReference>
<keyword evidence="9 16" id="KW-0460">Magnesium</keyword>
<evidence type="ECO:0000256" key="17">
    <source>
        <dbReference type="SAM" id="MobiDB-lite"/>
    </source>
</evidence>
<dbReference type="InterPro" id="IPR006086">
    <property type="entry name" value="XPG-I_dom"/>
</dbReference>
<evidence type="ECO:0000256" key="9">
    <source>
        <dbReference type="ARBA" id="ARBA00022842"/>
    </source>
</evidence>
<dbReference type="FunFam" id="3.40.50.1010:FF:000016">
    <property type="entry name" value="Flap endonuclease 1"/>
    <property type="match status" value="1"/>
</dbReference>
<dbReference type="GO" id="GO:0005730">
    <property type="term" value="C:nucleolus"/>
    <property type="evidence" value="ECO:0007669"/>
    <property type="project" value="UniProtKB-SubCell"/>
</dbReference>
<dbReference type="SMART" id="SM00279">
    <property type="entry name" value="HhH2"/>
    <property type="match status" value="1"/>
</dbReference>
<evidence type="ECO:0000256" key="13">
    <source>
        <dbReference type="ARBA" id="ARBA00029382"/>
    </source>
</evidence>
<gene>
    <name evidence="20" type="ORF">JKF63_03190</name>
</gene>
<keyword evidence="8 16" id="KW-0269">Exonuclease</keyword>
<keyword evidence="12 16" id="KW-0539">Nucleus</keyword>
<dbReference type="InterPro" id="IPR006084">
    <property type="entry name" value="XPG/Rad2"/>
</dbReference>
<keyword evidence="7 16" id="KW-0378">Hydrolase</keyword>
<evidence type="ECO:0000256" key="16">
    <source>
        <dbReference type="HAMAP-Rule" id="MF_03140"/>
    </source>
</evidence>
<keyword evidence="6 16" id="KW-0227">DNA damage</keyword>
<dbReference type="PRINTS" id="PR00853">
    <property type="entry name" value="XPGRADSUPER"/>
</dbReference>
<keyword evidence="5 16" id="KW-0255">Endonuclease</keyword>
<evidence type="ECO:0000256" key="8">
    <source>
        <dbReference type="ARBA" id="ARBA00022839"/>
    </source>
</evidence>
<dbReference type="InterPro" id="IPR019974">
    <property type="entry name" value="XPG_CS"/>
</dbReference>
<dbReference type="GO" id="GO:0005739">
    <property type="term" value="C:mitochondrion"/>
    <property type="evidence" value="ECO:0007669"/>
    <property type="project" value="UniProtKB-SubCell"/>
</dbReference>
<keyword evidence="3 16" id="KW-0540">Nuclease</keyword>
<evidence type="ECO:0000256" key="11">
    <source>
        <dbReference type="ARBA" id="ARBA00023204"/>
    </source>
</evidence>
<dbReference type="KEGG" id="phet:94289288"/>
<dbReference type="EC" id="3.1.-.-" evidence="16"/>
<dbReference type="PROSITE" id="PS00842">
    <property type="entry name" value="XPG_2"/>
    <property type="match status" value="1"/>
</dbReference>
<dbReference type="SMART" id="SM00484">
    <property type="entry name" value="XPGI"/>
    <property type="match status" value="1"/>
</dbReference>
<feature type="domain" description="XPG-I" evidence="18">
    <location>
        <begin position="150"/>
        <end position="222"/>
    </location>
</feature>
<dbReference type="GO" id="GO:0006284">
    <property type="term" value="P:base-excision repair"/>
    <property type="evidence" value="ECO:0007669"/>
    <property type="project" value="UniProtKB-UniRule"/>
</dbReference>
<dbReference type="GO" id="GO:0017108">
    <property type="term" value="F:5'-flap endonuclease activity"/>
    <property type="evidence" value="ECO:0007669"/>
    <property type="project" value="UniProtKB-UniRule"/>
</dbReference>
<dbReference type="InterPro" id="IPR008918">
    <property type="entry name" value="HhH2"/>
</dbReference>
<keyword evidence="4 16" id="KW-0479">Metal-binding</keyword>
<dbReference type="GO" id="GO:0003677">
    <property type="term" value="F:DNA binding"/>
    <property type="evidence" value="ECO:0007669"/>
    <property type="project" value="UniProtKB-UniRule"/>
</dbReference>
<feature type="region of interest" description="Disordered" evidence="17">
    <location>
        <begin position="365"/>
        <end position="394"/>
    </location>
</feature>
<keyword evidence="2 16" id="KW-0235">DNA replication</keyword>
<evidence type="ECO:0000256" key="1">
    <source>
        <dbReference type="ARBA" id="ARBA00022553"/>
    </source>
</evidence>
<dbReference type="GeneID" id="94289288"/>
<dbReference type="GO" id="GO:0000287">
    <property type="term" value="F:magnesium ion binding"/>
    <property type="evidence" value="ECO:0007669"/>
    <property type="project" value="UniProtKB-UniRule"/>
</dbReference>
<comment type="cofactor">
    <cofactor evidence="16">
        <name>Mg(2+)</name>
        <dbReference type="ChEBI" id="CHEBI:18420"/>
    </cofactor>
    <text evidence="16">Binds 2 magnesium ions per subunit. They probably participate in the reaction catalyzed by the enzyme. May bind an additional third magnesium ion after substrate binding.</text>
</comment>
<evidence type="ECO:0000256" key="15">
    <source>
        <dbReference type="ARBA" id="ARBA00063178"/>
    </source>
</evidence>
<keyword evidence="1 16" id="KW-0597">Phosphoprotein</keyword>
<evidence type="ECO:0000256" key="4">
    <source>
        <dbReference type="ARBA" id="ARBA00022723"/>
    </source>
</evidence>
<dbReference type="Pfam" id="PF00867">
    <property type="entry name" value="XPG_I"/>
    <property type="match status" value="1"/>
</dbReference>
<evidence type="ECO:0000256" key="5">
    <source>
        <dbReference type="ARBA" id="ARBA00022759"/>
    </source>
</evidence>
<sequence>MGILGLSKLLYDKSPNAIREQQLKNFSGRVIAIDASMSIYQFIIAMKGFHNGEGMELKSGYGDVTSHLNGLFARTLRMIDEGIKPIYVFDGKPPKLKADELEARRQKAAEAEREFEKAKDAGDDEMMEKMGKRTVRVSREQMEECKKLLQLMGVPVVQAPSEAEAQCAELVKKGKAWAVGTEDMDALTFGSKVMLRHLSLSDAKKRPIAEIHLDTVLRSTDLSMDQFIDLCILLGCDYVPKISGIGPQKAWEGIKRYGTIESFLESLDMTKHSVPPDFYYKEARAFFKNPEVTPAEEVDIHFSEPDEAGLIQFLVEEKVFNPERVNKGIARLRAALTKKTQMRLDSFFTIKAPPTVAAARTPIVGKKRPRDGRSVHVSGILQKTTGGHKKAVKK</sequence>
<dbReference type="InterPro" id="IPR029060">
    <property type="entry name" value="PIN-like_dom_sf"/>
</dbReference>